<accession>A0A2M9R478</accession>
<feature type="transmembrane region" description="Helical" evidence="1">
    <location>
        <begin position="461"/>
        <end position="479"/>
    </location>
</feature>
<keyword evidence="1" id="KW-1133">Transmembrane helix</keyword>
<protein>
    <recommendedName>
        <fullName evidence="5">BatD protein</fullName>
    </recommendedName>
</protein>
<keyword evidence="1" id="KW-0472">Membrane</keyword>
<evidence type="ECO:0000313" key="4">
    <source>
        <dbReference type="Proteomes" id="UP000231960"/>
    </source>
</evidence>
<dbReference type="OrthoDB" id="2079210at2"/>
<dbReference type="Proteomes" id="UP000231960">
    <property type="component" value="Unassembled WGS sequence"/>
</dbReference>
<feature type="chain" id="PRO_5014747823" description="BatD protein" evidence="2">
    <location>
        <begin position="22"/>
        <end position="603"/>
    </location>
</feature>
<gene>
    <name evidence="3" type="ORF">CDL10_03455</name>
</gene>
<evidence type="ECO:0008006" key="5">
    <source>
        <dbReference type="Google" id="ProtNLM"/>
    </source>
</evidence>
<dbReference type="InterPro" id="IPR025738">
    <property type="entry name" value="BatD"/>
</dbReference>
<feature type="signal peptide" evidence="2">
    <location>
        <begin position="1"/>
        <end position="21"/>
    </location>
</feature>
<keyword evidence="2" id="KW-0732">Signal</keyword>
<evidence type="ECO:0000313" key="3">
    <source>
        <dbReference type="EMBL" id="PJR03680.1"/>
    </source>
</evidence>
<keyword evidence="4" id="KW-1185">Reference proteome</keyword>
<reference evidence="3 4" key="1">
    <citation type="submission" date="2017-06" db="EMBL/GenBank/DDBJ databases">
        <title>Description of Avrilella dinanensis gen. nov. sp. nov.</title>
        <authorList>
            <person name="Leyer C."/>
            <person name="Sassi M."/>
            <person name="Minet J."/>
            <person name="Kayal S."/>
            <person name="Cattoir V."/>
        </authorList>
    </citation>
    <scope>NUCLEOTIDE SEQUENCE [LARGE SCALE GENOMIC DNA]</scope>
    <source>
        <strain evidence="3 4">UR159</strain>
    </source>
</reference>
<evidence type="ECO:0000256" key="2">
    <source>
        <dbReference type="SAM" id="SignalP"/>
    </source>
</evidence>
<evidence type="ECO:0000256" key="1">
    <source>
        <dbReference type="SAM" id="Phobius"/>
    </source>
</evidence>
<dbReference type="RefSeq" id="WP_100677248.1">
    <property type="nucleotide sequence ID" value="NZ_NIPO01000001.1"/>
</dbReference>
<proteinExistence type="predicted"/>
<dbReference type="AlphaFoldDB" id="A0A2M9R478"/>
<name>A0A2M9R478_9FLAO</name>
<keyword evidence="1" id="KW-0812">Transmembrane</keyword>
<organism evidence="3 4">
    <name type="scientific">Avrilella dinanensis</name>
    <dbReference type="NCBI Taxonomy" id="2008672"/>
    <lineage>
        <taxon>Bacteria</taxon>
        <taxon>Pseudomonadati</taxon>
        <taxon>Bacteroidota</taxon>
        <taxon>Flavobacteriia</taxon>
        <taxon>Flavobacteriales</taxon>
        <taxon>Flavobacteriaceae</taxon>
        <taxon>Avrilella</taxon>
    </lineage>
</organism>
<dbReference type="PANTHER" id="PTHR40940:SF2">
    <property type="entry name" value="BATD"/>
    <property type="match status" value="1"/>
</dbReference>
<dbReference type="EMBL" id="NIPO01000001">
    <property type="protein sequence ID" value="PJR03680.1"/>
    <property type="molecule type" value="Genomic_DNA"/>
</dbReference>
<sequence length="603" mass="68733">MHTKHLIYTFLALCTSFASMAQFQFRAEVSRQSIGINQAVELRLVMNADGDNLSLPDLEDFEIVAGPMQSSSQTIINGRYSYEKSYSFYLKPKKKGKLTIGKATIEYEGKKYQSQPITIEVGDAVEEPPRPQRQRPRSLWDDFFGGQQQPPVNQENWGKGIHLVAEVSNNSPYVNEPIVVTYKLYVSHLAGIRRMELLTTPQFDGFWNHTVSEKELNIATTTYQGKEFRVATIQKSVLMPQKDGRLTIDPLEFDMLVEEATGNYDRFGRPEVTVNKKKYSTGTQVIQVKPLPLDNQPTDFTGAVGQFDFTATVSQTTVNANEPVELTVTAKGNGNLQLFSLPKPVAPASLEMYEPELIENINKNFSSGMSGSKTEKYVIVPQYKGQYTIQPMTFSYFDPKSKQYKTVTTDEIVIDVPEGPDLPSNVSDEDALKNADEFIDIIEEADWVEIQRDDFWQSTRFYVWLFLPIVMAPAVVGVTRWRNKMLSDTEGIKNKRHQRLAKKYLSEARKKMGDKEPFYEALERCLHNFLKAKLHIETSEMSVDNISELLVQNEVGEEDINQFITLKNTCEMARYSPFDIQNMQQDFEHAVQIIDSLDKQIKA</sequence>
<dbReference type="PANTHER" id="PTHR40940">
    <property type="entry name" value="PROTEIN BATD-RELATED"/>
    <property type="match status" value="1"/>
</dbReference>
<dbReference type="Pfam" id="PF13584">
    <property type="entry name" value="BatD"/>
    <property type="match status" value="2"/>
</dbReference>
<comment type="caution">
    <text evidence="3">The sequence shown here is derived from an EMBL/GenBank/DDBJ whole genome shotgun (WGS) entry which is preliminary data.</text>
</comment>